<evidence type="ECO:0000256" key="3">
    <source>
        <dbReference type="PIRSR" id="PIRSR617939-1"/>
    </source>
</evidence>
<feature type="binding site" evidence="4">
    <location>
        <position position="147"/>
    </location>
    <ligand>
        <name>substrate</name>
    </ligand>
</feature>
<dbReference type="PANTHER" id="PTHR12935:SF0">
    <property type="entry name" value="GAMMA-GLUTAMYLCYCLOTRANSFERASE"/>
    <property type="match status" value="1"/>
</dbReference>
<name>A0A6G1LNQ1_9PEZI</name>
<evidence type="ECO:0000256" key="4">
    <source>
        <dbReference type="PIRSR" id="PIRSR617939-2"/>
    </source>
</evidence>
<dbReference type="InterPro" id="IPR036568">
    <property type="entry name" value="GGCT-like_sf"/>
</dbReference>
<keyword evidence="2" id="KW-0456">Lyase</keyword>
<dbReference type="InterPro" id="IPR013024">
    <property type="entry name" value="GGCT-like"/>
</dbReference>
<accession>A0A6G1LNQ1</accession>
<feature type="active site" description="Proton acceptor" evidence="3">
    <location>
        <position position="93"/>
    </location>
</feature>
<sequence length="199" mass="23224">MPADLSEATPYFGYGSNLWQQQMKERCPTSEYLGIARLNGYRWIIYERGYANIVEISEKDGPDSDSSNAYENEVWGLVYSLQSADEERLDRNEGVPFAYTKETIAIDFFPTRGDKPPCPFKQEPKQKKMLVYINRNLTKEAKPKHEYIYRMNMGIKDALKEGVPKQYVEKVIRKFIPDVEDKTVEEIAKKQALKFEDER</sequence>
<dbReference type="PANTHER" id="PTHR12935">
    <property type="entry name" value="GAMMA-GLUTAMYLCYCLOTRANSFERASE"/>
    <property type="match status" value="1"/>
</dbReference>
<dbReference type="OrthoDB" id="2924818at2759"/>
<reference evidence="5" key="1">
    <citation type="journal article" date="2020" name="Stud. Mycol.">
        <title>101 Dothideomycetes genomes: a test case for predicting lifestyles and emergence of pathogens.</title>
        <authorList>
            <person name="Haridas S."/>
            <person name="Albert R."/>
            <person name="Binder M."/>
            <person name="Bloem J."/>
            <person name="Labutti K."/>
            <person name="Salamov A."/>
            <person name="Andreopoulos B."/>
            <person name="Baker S."/>
            <person name="Barry K."/>
            <person name="Bills G."/>
            <person name="Bluhm B."/>
            <person name="Cannon C."/>
            <person name="Castanera R."/>
            <person name="Culley D."/>
            <person name="Daum C."/>
            <person name="Ezra D."/>
            <person name="Gonzalez J."/>
            <person name="Henrissat B."/>
            <person name="Kuo A."/>
            <person name="Liang C."/>
            <person name="Lipzen A."/>
            <person name="Lutzoni F."/>
            <person name="Magnuson J."/>
            <person name="Mondo S."/>
            <person name="Nolan M."/>
            <person name="Ohm R."/>
            <person name="Pangilinan J."/>
            <person name="Park H.-J."/>
            <person name="Ramirez L."/>
            <person name="Alfaro M."/>
            <person name="Sun H."/>
            <person name="Tritt A."/>
            <person name="Yoshinaga Y."/>
            <person name="Zwiers L.-H."/>
            <person name="Turgeon B."/>
            <person name="Goodwin S."/>
            <person name="Spatafora J."/>
            <person name="Crous P."/>
            <person name="Grigoriev I."/>
        </authorList>
    </citation>
    <scope>NUCLEOTIDE SEQUENCE</scope>
    <source>
        <strain evidence="5">CBS 116005</strain>
    </source>
</reference>
<evidence type="ECO:0000313" key="5">
    <source>
        <dbReference type="EMBL" id="KAF2774270.1"/>
    </source>
</evidence>
<dbReference type="GO" id="GO:0003839">
    <property type="term" value="F:gamma-glutamylcyclotransferase activity"/>
    <property type="evidence" value="ECO:0007669"/>
    <property type="project" value="UniProtKB-EC"/>
</dbReference>
<evidence type="ECO:0000256" key="2">
    <source>
        <dbReference type="ARBA" id="ARBA00023239"/>
    </source>
</evidence>
<dbReference type="Pfam" id="PF13772">
    <property type="entry name" value="AIG2_2"/>
    <property type="match status" value="1"/>
</dbReference>
<dbReference type="InterPro" id="IPR017939">
    <property type="entry name" value="G-Glutamylcylcotransferase"/>
</dbReference>
<organism evidence="5 6">
    <name type="scientific">Teratosphaeria nubilosa</name>
    <dbReference type="NCBI Taxonomy" id="161662"/>
    <lineage>
        <taxon>Eukaryota</taxon>
        <taxon>Fungi</taxon>
        <taxon>Dikarya</taxon>
        <taxon>Ascomycota</taxon>
        <taxon>Pezizomycotina</taxon>
        <taxon>Dothideomycetes</taxon>
        <taxon>Dothideomycetidae</taxon>
        <taxon>Mycosphaerellales</taxon>
        <taxon>Teratosphaeriaceae</taxon>
        <taxon>Teratosphaeria</taxon>
    </lineage>
</organism>
<dbReference type="SUPFAM" id="SSF110857">
    <property type="entry name" value="Gamma-glutamyl cyclotransferase-like"/>
    <property type="match status" value="1"/>
</dbReference>
<dbReference type="Proteomes" id="UP000799436">
    <property type="component" value="Unassembled WGS sequence"/>
</dbReference>
<dbReference type="CDD" id="cd06661">
    <property type="entry name" value="GGCT_like"/>
    <property type="match status" value="1"/>
</dbReference>
<dbReference type="EC" id="4.3.2.9" evidence="1"/>
<dbReference type="EMBL" id="ML995808">
    <property type="protein sequence ID" value="KAF2774270.1"/>
    <property type="molecule type" value="Genomic_DNA"/>
</dbReference>
<evidence type="ECO:0000256" key="1">
    <source>
        <dbReference type="ARBA" id="ARBA00012346"/>
    </source>
</evidence>
<feature type="binding site" evidence="4">
    <location>
        <begin position="11"/>
        <end position="16"/>
    </location>
    <ligand>
        <name>substrate</name>
    </ligand>
</feature>
<gene>
    <name evidence="5" type="ORF">EJ03DRAFT_322864</name>
</gene>
<proteinExistence type="predicted"/>
<dbReference type="AlphaFoldDB" id="A0A6G1LNQ1"/>
<dbReference type="Gene3D" id="3.10.490.10">
    <property type="entry name" value="Gamma-glutamyl cyclotransferase-like"/>
    <property type="match status" value="1"/>
</dbReference>
<keyword evidence="6" id="KW-1185">Reference proteome</keyword>
<protein>
    <recommendedName>
        <fullName evidence="1">gamma-glutamylcyclotransferase</fullName>
        <ecNumber evidence="1">4.3.2.9</ecNumber>
    </recommendedName>
</protein>
<evidence type="ECO:0000313" key="6">
    <source>
        <dbReference type="Proteomes" id="UP000799436"/>
    </source>
</evidence>